<keyword evidence="6 8" id="KW-0067">ATP-binding</keyword>
<evidence type="ECO:0000256" key="1">
    <source>
        <dbReference type="ARBA" id="ARBA00009156"/>
    </source>
</evidence>
<dbReference type="HAMAP" id="MF_02220">
    <property type="entry name" value="XylB"/>
    <property type="match status" value="1"/>
</dbReference>
<keyword evidence="7 8" id="KW-0119">Carbohydrate metabolism</keyword>
<evidence type="ECO:0000256" key="3">
    <source>
        <dbReference type="ARBA" id="ARBA00022679"/>
    </source>
</evidence>
<dbReference type="InterPro" id="IPR006000">
    <property type="entry name" value="Xylulokinase"/>
</dbReference>
<evidence type="ECO:0000256" key="2">
    <source>
        <dbReference type="ARBA" id="ARBA00022629"/>
    </source>
</evidence>
<dbReference type="GO" id="GO:0005524">
    <property type="term" value="F:ATP binding"/>
    <property type="evidence" value="ECO:0007669"/>
    <property type="project" value="UniProtKB-UniRule"/>
</dbReference>
<feature type="binding site" evidence="8">
    <location>
        <begin position="80"/>
        <end position="81"/>
    </location>
    <ligand>
        <name>substrate</name>
    </ligand>
</feature>
<evidence type="ECO:0000256" key="6">
    <source>
        <dbReference type="ARBA" id="ARBA00022840"/>
    </source>
</evidence>
<feature type="site" description="Important for activity" evidence="8">
    <location>
        <position position="7"/>
    </location>
</feature>
<dbReference type="Pfam" id="PF00370">
    <property type="entry name" value="FGGY_N"/>
    <property type="match status" value="1"/>
</dbReference>
<dbReference type="GO" id="GO:0004856">
    <property type="term" value="F:D-xylulokinase activity"/>
    <property type="evidence" value="ECO:0007669"/>
    <property type="project" value="UniProtKB-UniRule"/>
</dbReference>
<accession>A0A498R617</accession>
<name>A0A498R617_9FIRM</name>
<evidence type="ECO:0000256" key="10">
    <source>
        <dbReference type="RuleBase" id="RU364073"/>
    </source>
</evidence>
<comment type="function">
    <text evidence="8">Catalyzes the phosphorylation of D-xylulose to D-xylulose 5-phosphate.</text>
</comment>
<dbReference type="EC" id="2.7.1.17" evidence="8 10"/>
<dbReference type="CDD" id="cd07808">
    <property type="entry name" value="ASKHA_NBD_FGGY_EcXK-like"/>
    <property type="match status" value="1"/>
</dbReference>
<keyword evidence="14" id="KW-1185">Reference proteome</keyword>
<dbReference type="PANTHER" id="PTHR43095">
    <property type="entry name" value="SUGAR KINASE"/>
    <property type="match status" value="1"/>
</dbReference>
<comment type="similarity">
    <text evidence="1 8 9">Belongs to the FGGY kinase family.</text>
</comment>
<evidence type="ECO:0000256" key="5">
    <source>
        <dbReference type="ARBA" id="ARBA00022777"/>
    </source>
</evidence>
<dbReference type="GO" id="GO:0005998">
    <property type="term" value="P:xylulose catabolic process"/>
    <property type="evidence" value="ECO:0007669"/>
    <property type="project" value="UniProtKB-UniRule"/>
</dbReference>
<evidence type="ECO:0000259" key="11">
    <source>
        <dbReference type="Pfam" id="PF00370"/>
    </source>
</evidence>
<keyword evidence="2 8" id="KW-0859">Xylose metabolism</keyword>
<proteinExistence type="inferred from homology"/>
<evidence type="ECO:0000313" key="13">
    <source>
        <dbReference type="EMBL" id="VBB06904.1"/>
    </source>
</evidence>
<dbReference type="NCBIfam" id="TIGR01312">
    <property type="entry name" value="XylB"/>
    <property type="match status" value="1"/>
</dbReference>
<feature type="active site" description="Proton acceptor" evidence="8">
    <location>
        <position position="239"/>
    </location>
</feature>
<dbReference type="InterPro" id="IPR018485">
    <property type="entry name" value="FGGY_C"/>
</dbReference>
<dbReference type="PANTHER" id="PTHR43095:SF5">
    <property type="entry name" value="XYLULOSE KINASE"/>
    <property type="match status" value="1"/>
</dbReference>
<dbReference type="InterPro" id="IPR050406">
    <property type="entry name" value="FGGY_Carb_Kinase"/>
</dbReference>
<dbReference type="Pfam" id="PF02782">
    <property type="entry name" value="FGGY_C"/>
    <property type="match status" value="1"/>
</dbReference>
<reference evidence="13 14" key="1">
    <citation type="submission" date="2018-06" db="EMBL/GenBank/DDBJ databases">
        <authorList>
            <person name="Strepis N."/>
        </authorList>
    </citation>
    <scope>NUCLEOTIDE SEQUENCE [LARGE SCALE GENOMIC DNA]</scope>
    <source>
        <strain evidence="13">LUCI</strain>
    </source>
</reference>
<dbReference type="Gene3D" id="3.30.420.40">
    <property type="match status" value="2"/>
</dbReference>
<dbReference type="PROSITE" id="PS00445">
    <property type="entry name" value="FGGY_KINASES_2"/>
    <property type="match status" value="1"/>
</dbReference>
<dbReference type="InterPro" id="IPR043129">
    <property type="entry name" value="ATPase_NBD"/>
</dbReference>
<evidence type="ECO:0000259" key="12">
    <source>
        <dbReference type="Pfam" id="PF02782"/>
    </source>
</evidence>
<protein>
    <recommendedName>
        <fullName evidence="8 10">Xylulose kinase</fullName>
        <shortName evidence="8 10">Xylulokinase</shortName>
        <ecNumber evidence="8 10">2.7.1.17</ecNumber>
    </recommendedName>
</protein>
<evidence type="ECO:0000256" key="7">
    <source>
        <dbReference type="ARBA" id="ARBA00023277"/>
    </source>
</evidence>
<dbReference type="GO" id="GO:0042732">
    <property type="term" value="P:D-xylose metabolic process"/>
    <property type="evidence" value="ECO:0007669"/>
    <property type="project" value="UniProtKB-KW"/>
</dbReference>
<dbReference type="Proteomes" id="UP000277811">
    <property type="component" value="Unassembled WGS sequence"/>
</dbReference>
<feature type="domain" description="Carbohydrate kinase FGGY N-terminal" evidence="11">
    <location>
        <begin position="3"/>
        <end position="246"/>
    </location>
</feature>
<feature type="domain" description="Carbohydrate kinase FGGY C-terminal" evidence="12">
    <location>
        <begin position="257"/>
        <end position="443"/>
    </location>
</feature>
<dbReference type="InterPro" id="IPR018484">
    <property type="entry name" value="FGGY_N"/>
</dbReference>
<dbReference type="AlphaFoldDB" id="A0A498R617"/>
<keyword evidence="4 8" id="KW-0547">Nucleotide-binding</keyword>
<sequence>MAYLGIDLGTSSVKIIAMDESGKVIGSVSKEYPVYYPQPGWAEQNPEDWWTATRDGIRELLYKTGLTGEKVQGIGLSGQMHGMVLLDENQQVLMPALLWCDQRTQAECDHIMKTLGRERLSEYTGNKALTGFTAPKVLWVKKHHPDIHARIRHILLPKDYIRLKLTGEFATDVSDASGTLFFDVARRQWSAEMIDFLTIKPSSLPACYESYEPTGGITSQAAAATGLKTGTMVVGGGGDQAAGAVGTGAVNTGTVSLALGTSGVVFACQEQYSVDPENRLHSFCHANGKWHVMGVMLSAASCLKWWVKEICQSGSDAGYDRLLNEAANVPAATGGLVFLPYLMGERTPHSDPYARGSFVGLNMTHGRGHMTRAIMEGVGFGLKDSFEIIRAQAIPVQAVRVSGGGARSRLWRQILADILGMRVDLIGAVEGPAYGAAILAAVGARQFANVEEACAAFIKVTDGVDPQPASLAPYQAMYQVYQGLYGTMKETFKTISML</sequence>
<organism evidence="13 14">
    <name type="scientific">Lucifera butyrica</name>
    <dbReference type="NCBI Taxonomy" id="1351585"/>
    <lineage>
        <taxon>Bacteria</taxon>
        <taxon>Bacillati</taxon>
        <taxon>Bacillota</taxon>
        <taxon>Negativicutes</taxon>
        <taxon>Veillonellales</taxon>
        <taxon>Veillonellaceae</taxon>
        <taxon>Lucifera</taxon>
    </lineage>
</organism>
<evidence type="ECO:0000256" key="4">
    <source>
        <dbReference type="ARBA" id="ARBA00022741"/>
    </source>
</evidence>
<keyword evidence="5 8" id="KW-0418">Kinase</keyword>
<dbReference type="PROSITE" id="PS00933">
    <property type="entry name" value="FGGY_KINASES_1"/>
    <property type="match status" value="1"/>
</dbReference>
<dbReference type="EMBL" id="UPPP01000069">
    <property type="protein sequence ID" value="VBB06904.1"/>
    <property type="molecule type" value="Genomic_DNA"/>
</dbReference>
<dbReference type="InterPro" id="IPR018483">
    <property type="entry name" value="Carb_kinase_FGGY_CS"/>
</dbReference>
<comment type="catalytic activity">
    <reaction evidence="8 10">
        <text>D-xylulose + ATP = D-xylulose 5-phosphate + ADP + H(+)</text>
        <dbReference type="Rhea" id="RHEA:10964"/>
        <dbReference type="ChEBI" id="CHEBI:15378"/>
        <dbReference type="ChEBI" id="CHEBI:17140"/>
        <dbReference type="ChEBI" id="CHEBI:30616"/>
        <dbReference type="ChEBI" id="CHEBI:57737"/>
        <dbReference type="ChEBI" id="CHEBI:456216"/>
        <dbReference type="EC" id="2.7.1.17"/>
    </reaction>
</comment>
<gene>
    <name evidence="8 10" type="primary">xylB</name>
    <name evidence="13" type="ORF">LUCI_2144</name>
</gene>
<dbReference type="SUPFAM" id="SSF53067">
    <property type="entry name" value="Actin-like ATPase domain"/>
    <property type="match status" value="2"/>
</dbReference>
<keyword evidence="3 8" id="KW-0808">Transferase</keyword>
<evidence type="ECO:0000256" key="8">
    <source>
        <dbReference type="HAMAP-Rule" id="MF_02220"/>
    </source>
</evidence>
<dbReference type="PIRSF" id="PIRSF000538">
    <property type="entry name" value="GlpK"/>
    <property type="match status" value="1"/>
</dbReference>
<dbReference type="RefSeq" id="WP_122627854.1">
    <property type="nucleotide sequence ID" value="NZ_UPPP01000069.1"/>
</dbReference>
<evidence type="ECO:0000313" key="14">
    <source>
        <dbReference type="Proteomes" id="UP000277811"/>
    </source>
</evidence>
<evidence type="ECO:0000256" key="9">
    <source>
        <dbReference type="RuleBase" id="RU003733"/>
    </source>
</evidence>
<dbReference type="InterPro" id="IPR000577">
    <property type="entry name" value="Carb_kinase_FGGY"/>
</dbReference>
<dbReference type="OrthoDB" id="9805576at2"/>